<proteinExistence type="predicted"/>
<name>A0A0G1YY33_9BACT</name>
<sequence length="280" mass="30329">MPYNTEADIATFVNTVWEDAMLVARDNNVMSGLVNGFGDLQGLAVRKNAKYNGTAAFNQISETDDLTSQSFTPVVDQTLTPYEYGSQFFITDSRLETDIFAVRQDAAQEFGAAYGQKIDTFLAGMFSSLTGGTVGAAGTNMSWANFFAAITKMRRALAPRPWVAVLTPEQWHCLGTAIAPGVTVTNSPFIQDEFIRQFYVGGVSGVDIFTTANIATGTSVYGGMFSRNALALDIRRPLRIEPERDASLRGFELNASSVFAYGVWRPQYGIAINTAGTAPA</sequence>
<dbReference type="AlphaFoldDB" id="A0A0G1YY33"/>
<accession>A0A0G1YY33</accession>
<gene>
    <name evidence="1" type="ORF">UY48_C0022G0012</name>
</gene>
<dbReference type="EMBL" id="LCQD01000022">
    <property type="protein sequence ID" value="KKW11264.1"/>
    <property type="molecule type" value="Genomic_DNA"/>
</dbReference>
<dbReference type="Pfam" id="PF25209">
    <property type="entry name" value="Phage_capsid_4"/>
    <property type="match status" value="1"/>
</dbReference>
<dbReference type="Proteomes" id="UP000034588">
    <property type="component" value="Unassembled WGS sequence"/>
</dbReference>
<comment type="caution">
    <text evidence="1">The sequence shown here is derived from an EMBL/GenBank/DDBJ whole genome shotgun (WGS) entry which is preliminary data.</text>
</comment>
<organism evidence="1 2">
    <name type="scientific">Candidatus Gottesmanbacteria bacterium GW2011_GWB1_49_7</name>
    <dbReference type="NCBI Taxonomy" id="1618448"/>
    <lineage>
        <taxon>Bacteria</taxon>
        <taxon>Candidatus Gottesmaniibacteriota</taxon>
    </lineage>
</organism>
<evidence type="ECO:0000313" key="1">
    <source>
        <dbReference type="EMBL" id="KKW11264.1"/>
    </source>
</evidence>
<protein>
    <recommendedName>
        <fullName evidence="3">Phage major capsid protein</fullName>
    </recommendedName>
</protein>
<evidence type="ECO:0000313" key="2">
    <source>
        <dbReference type="Proteomes" id="UP000034588"/>
    </source>
</evidence>
<reference evidence="1 2" key="1">
    <citation type="journal article" date="2015" name="Nature">
        <title>rRNA introns, odd ribosomes, and small enigmatic genomes across a large radiation of phyla.</title>
        <authorList>
            <person name="Brown C.T."/>
            <person name="Hug L.A."/>
            <person name="Thomas B.C."/>
            <person name="Sharon I."/>
            <person name="Castelle C.J."/>
            <person name="Singh A."/>
            <person name="Wilkins M.J."/>
            <person name="Williams K.H."/>
            <person name="Banfield J.F."/>
        </authorList>
    </citation>
    <scope>NUCLEOTIDE SEQUENCE [LARGE SCALE GENOMIC DNA]</scope>
</reference>
<evidence type="ECO:0008006" key="3">
    <source>
        <dbReference type="Google" id="ProtNLM"/>
    </source>
</evidence>